<reference evidence="9 10" key="1">
    <citation type="submission" date="2018-03" db="EMBL/GenBank/DDBJ databases">
        <title>Candida pseudohaemulonii genome assembly and annotation.</title>
        <authorList>
            <person name="Munoz J.F."/>
            <person name="Gade L.G."/>
            <person name="Chow N.A."/>
            <person name="Litvintseva A.P."/>
            <person name="Loparev V.N."/>
            <person name="Cuomo C.A."/>
        </authorList>
    </citation>
    <scope>NUCLEOTIDE SEQUENCE [LARGE SCALE GENOMIC DNA]</scope>
    <source>
        <strain evidence="9 10">B12108</strain>
    </source>
</reference>
<dbReference type="InterPro" id="IPR016763">
    <property type="entry name" value="VAP"/>
</dbReference>
<evidence type="ECO:0000256" key="6">
    <source>
        <dbReference type="SAM" id="MobiDB-lite"/>
    </source>
</evidence>
<feature type="compositionally biased region" description="Low complexity" evidence="6">
    <location>
        <begin position="268"/>
        <end position="278"/>
    </location>
</feature>
<evidence type="ECO:0000313" key="10">
    <source>
        <dbReference type="Proteomes" id="UP000241107"/>
    </source>
</evidence>
<feature type="region of interest" description="Disordered" evidence="6">
    <location>
        <begin position="255"/>
        <end position="278"/>
    </location>
</feature>
<dbReference type="PROSITE" id="PS50202">
    <property type="entry name" value="MSP"/>
    <property type="match status" value="1"/>
</dbReference>
<dbReference type="GeneID" id="36564375"/>
<dbReference type="GO" id="GO:0005886">
    <property type="term" value="C:plasma membrane"/>
    <property type="evidence" value="ECO:0007669"/>
    <property type="project" value="TreeGrafter"/>
</dbReference>
<comment type="subcellular location">
    <subcellularLocation>
        <location evidence="1">Membrane</location>
        <topology evidence="1">Single-pass type IV membrane protein</topology>
    </subcellularLocation>
</comment>
<feature type="domain" description="MSP" evidence="8">
    <location>
        <begin position="23"/>
        <end position="167"/>
    </location>
</feature>
<dbReference type="GO" id="GO:0061817">
    <property type="term" value="P:endoplasmic reticulum-plasma membrane tethering"/>
    <property type="evidence" value="ECO:0007669"/>
    <property type="project" value="TreeGrafter"/>
</dbReference>
<accession>A0A2P7YZC2</accession>
<comment type="similarity">
    <text evidence="2">Belongs to the VAMP-associated protein (VAP) (TC 9.B.17) family.</text>
</comment>
<evidence type="ECO:0000259" key="8">
    <source>
        <dbReference type="PROSITE" id="PS50202"/>
    </source>
</evidence>
<dbReference type="EMBL" id="PYFQ01000001">
    <property type="protein sequence ID" value="PSK41303.1"/>
    <property type="molecule type" value="Genomic_DNA"/>
</dbReference>
<evidence type="ECO:0000256" key="1">
    <source>
        <dbReference type="ARBA" id="ARBA00004211"/>
    </source>
</evidence>
<gene>
    <name evidence="9" type="ORF">C7M61_000984</name>
</gene>
<feature type="transmembrane region" description="Helical" evidence="7">
    <location>
        <begin position="286"/>
        <end position="305"/>
    </location>
</feature>
<dbReference type="PANTHER" id="PTHR10809:SF6">
    <property type="entry name" value="AT11025P-RELATED"/>
    <property type="match status" value="1"/>
</dbReference>
<proteinExistence type="inferred from homology"/>
<dbReference type="GO" id="GO:0033149">
    <property type="term" value="F:FFAT motif binding"/>
    <property type="evidence" value="ECO:0007669"/>
    <property type="project" value="TreeGrafter"/>
</dbReference>
<evidence type="ECO:0000256" key="7">
    <source>
        <dbReference type="SAM" id="Phobius"/>
    </source>
</evidence>
<dbReference type="Proteomes" id="UP000241107">
    <property type="component" value="Unassembled WGS sequence"/>
</dbReference>
<sequence>MEVSPNVLTYKGMLNRVRWSGHALGSHPAATVFERHAFDSPMCQHLPEATLNSSTSNFTEPSTEYLHLTNSSSQPLAFKVKTTAPKLYCVRPNASIIGPNESIKISLILQGFTQPLPKDYKCKDKFLIVSLPCPDLADPSKVSEQWSALESKYADQLLQKKLRVNFVIDDDETNESQANETTFANATSSAGFGGAGAAAASGFSLNANDTANRTIDGNAAAADTTKEAFPSVGGGAAAADDAQQKELEASNQKINNLSDKLDSNEKSAAGTGTLTGTATEDTVSGVSLPFAAVLVLIAVLLGWYIL</sequence>
<evidence type="ECO:0000313" key="9">
    <source>
        <dbReference type="EMBL" id="PSK41303.1"/>
    </source>
</evidence>
<dbReference type="SUPFAM" id="SSF49354">
    <property type="entry name" value="PapD-like"/>
    <property type="match status" value="1"/>
</dbReference>
<dbReference type="InterPro" id="IPR000535">
    <property type="entry name" value="MSP_dom"/>
</dbReference>
<keyword evidence="3 7" id="KW-0812">Transmembrane</keyword>
<keyword evidence="10" id="KW-1185">Reference proteome</keyword>
<dbReference type="Pfam" id="PF00635">
    <property type="entry name" value="Motile_Sperm"/>
    <property type="match status" value="1"/>
</dbReference>
<keyword evidence="5 7" id="KW-0472">Membrane</keyword>
<dbReference type="InterPro" id="IPR008962">
    <property type="entry name" value="PapD-like_sf"/>
</dbReference>
<evidence type="ECO:0000256" key="4">
    <source>
        <dbReference type="ARBA" id="ARBA00022989"/>
    </source>
</evidence>
<dbReference type="OrthoDB" id="264603at2759"/>
<evidence type="ECO:0000256" key="3">
    <source>
        <dbReference type="ARBA" id="ARBA00022692"/>
    </source>
</evidence>
<dbReference type="AlphaFoldDB" id="A0A2P7YZC2"/>
<dbReference type="RefSeq" id="XP_024716002.1">
    <property type="nucleotide sequence ID" value="XM_024856403.1"/>
</dbReference>
<dbReference type="InterPro" id="IPR013783">
    <property type="entry name" value="Ig-like_fold"/>
</dbReference>
<organism evidence="9 10">
    <name type="scientific">Candidozyma pseudohaemuli</name>
    <dbReference type="NCBI Taxonomy" id="418784"/>
    <lineage>
        <taxon>Eukaryota</taxon>
        <taxon>Fungi</taxon>
        <taxon>Dikarya</taxon>
        <taxon>Ascomycota</taxon>
        <taxon>Saccharomycotina</taxon>
        <taxon>Pichiomycetes</taxon>
        <taxon>Metschnikowiaceae</taxon>
        <taxon>Candidozyma</taxon>
    </lineage>
</organism>
<dbReference type="GO" id="GO:0005789">
    <property type="term" value="C:endoplasmic reticulum membrane"/>
    <property type="evidence" value="ECO:0007669"/>
    <property type="project" value="InterPro"/>
</dbReference>
<evidence type="ECO:0000256" key="5">
    <source>
        <dbReference type="ARBA" id="ARBA00023136"/>
    </source>
</evidence>
<name>A0A2P7YZC2_9ASCO</name>
<dbReference type="VEuPathDB" id="FungiDB:C7M61_000984"/>
<dbReference type="STRING" id="418784.A0A2P7YZC2"/>
<dbReference type="PANTHER" id="PTHR10809">
    <property type="entry name" value="VESICLE-ASSOCIATED MEMBRANE PROTEIN-ASSOCIATED PROTEIN"/>
    <property type="match status" value="1"/>
</dbReference>
<evidence type="ECO:0000256" key="2">
    <source>
        <dbReference type="ARBA" id="ARBA00008932"/>
    </source>
</evidence>
<keyword evidence="4 7" id="KW-1133">Transmembrane helix</keyword>
<dbReference type="PIRSF" id="PIRSF019693">
    <property type="entry name" value="VAMP-associated"/>
    <property type="match status" value="1"/>
</dbReference>
<dbReference type="Gene3D" id="2.60.40.10">
    <property type="entry name" value="Immunoglobulins"/>
    <property type="match status" value="1"/>
</dbReference>
<dbReference type="GO" id="GO:0090158">
    <property type="term" value="P:endoplasmic reticulum membrane organization"/>
    <property type="evidence" value="ECO:0007669"/>
    <property type="project" value="TreeGrafter"/>
</dbReference>
<protein>
    <recommendedName>
        <fullName evidence="8">MSP domain-containing protein</fullName>
    </recommendedName>
</protein>
<comment type="caution">
    <text evidence="9">The sequence shown here is derived from an EMBL/GenBank/DDBJ whole genome shotgun (WGS) entry which is preliminary data.</text>
</comment>